<dbReference type="NCBIfam" id="TIGR00180">
    <property type="entry name" value="parB_part"/>
    <property type="match status" value="1"/>
</dbReference>
<dbReference type="InterPro" id="IPR050336">
    <property type="entry name" value="Chromosome_partition/occlusion"/>
</dbReference>
<sequence length="242" mass="27246">MNIQKIPVALIDEGPNCREFFGVVSCRDLARDIDSNGLLQAIVVRPKGDRYELVAGFRRFMAVARILRWETIPANVVEVDDSQAARLNLTENLARKSLNPVEEARAVENLYPENRFSLVDAGRELGRDPHWVQARRHVLKLPEHLQKKFASGAVPISRVGSILKSPDPEAAAKALEKRKNPRMACKELRRRSKGDIGKMMDRLANAGYDPLKLEIKLLAWVNGWVDDDVLNNLIQLSVESHA</sequence>
<dbReference type="EMBL" id="CP036271">
    <property type="protein sequence ID" value="QDT54281.1"/>
    <property type="molecule type" value="Genomic_DNA"/>
</dbReference>
<dbReference type="KEGG" id="ccos:Pan44_23090"/>
<dbReference type="Pfam" id="PF17762">
    <property type="entry name" value="HTH_ParB"/>
    <property type="match status" value="1"/>
</dbReference>
<dbReference type="GO" id="GO:0003677">
    <property type="term" value="F:DNA binding"/>
    <property type="evidence" value="ECO:0007669"/>
    <property type="project" value="InterPro"/>
</dbReference>
<organism evidence="4 5">
    <name type="scientific">Caulifigura coniformis</name>
    <dbReference type="NCBI Taxonomy" id="2527983"/>
    <lineage>
        <taxon>Bacteria</taxon>
        <taxon>Pseudomonadati</taxon>
        <taxon>Planctomycetota</taxon>
        <taxon>Planctomycetia</taxon>
        <taxon>Planctomycetales</taxon>
        <taxon>Planctomycetaceae</taxon>
        <taxon>Caulifigura</taxon>
    </lineage>
</organism>
<dbReference type="SMART" id="SM00470">
    <property type="entry name" value="ParB"/>
    <property type="match status" value="1"/>
</dbReference>
<reference evidence="4 5" key="1">
    <citation type="submission" date="2019-02" db="EMBL/GenBank/DDBJ databases">
        <title>Deep-cultivation of Planctomycetes and their phenomic and genomic characterization uncovers novel biology.</title>
        <authorList>
            <person name="Wiegand S."/>
            <person name="Jogler M."/>
            <person name="Boedeker C."/>
            <person name="Pinto D."/>
            <person name="Vollmers J."/>
            <person name="Rivas-Marin E."/>
            <person name="Kohn T."/>
            <person name="Peeters S.H."/>
            <person name="Heuer A."/>
            <person name="Rast P."/>
            <person name="Oberbeckmann S."/>
            <person name="Bunk B."/>
            <person name="Jeske O."/>
            <person name="Meyerdierks A."/>
            <person name="Storesund J.E."/>
            <person name="Kallscheuer N."/>
            <person name="Luecker S."/>
            <person name="Lage O.M."/>
            <person name="Pohl T."/>
            <person name="Merkel B.J."/>
            <person name="Hornburger P."/>
            <person name="Mueller R.-W."/>
            <person name="Bruemmer F."/>
            <person name="Labrenz M."/>
            <person name="Spormann A.M."/>
            <person name="Op den Camp H."/>
            <person name="Overmann J."/>
            <person name="Amann R."/>
            <person name="Jetten M.S.M."/>
            <person name="Mascher T."/>
            <person name="Medema M.H."/>
            <person name="Devos D.P."/>
            <person name="Kaster A.-K."/>
            <person name="Ovreas L."/>
            <person name="Rohde M."/>
            <person name="Galperin M.Y."/>
            <person name="Jogler C."/>
        </authorList>
    </citation>
    <scope>NUCLEOTIDE SEQUENCE [LARGE SCALE GENOMIC DNA]</scope>
    <source>
        <strain evidence="4 5">Pan44</strain>
    </source>
</reference>
<dbReference type="PANTHER" id="PTHR33375">
    <property type="entry name" value="CHROMOSOME-PARTITIONING PROTEIN PARB-RELATED"/>
    <property type="match status" value="1"/>
</dbReference>
<evidence type="ECO:0000313" key="5">
    <source>
        <dbReference type="Proteomes" id="UP000315700"/>
    </source>
</evidence>
<dbReference type="InParanoid" id="A0A517SDU3"/>
<keyword evidence="2" id="KW-0159">Chromosome partition</keyword>
<keyword evidence="5" id="KW-1185">Reference proteome</keyword>
<evidence type="ECO:0000259" key="3">
    <source>
        <dbReference type="SMART" id="SM00470"/>
    </source>
</evidence>
<dbReference type="Gene3D" id="1.10.10.2830">
    <property type="match status" value="1"/>
</dbReference>
<dbReference type="Gene3D" id="3.90.1530.30">
    <property type="match status" value="1"/>
</dbReference>
<comment type="similarity">
    <text evidence="1">Belongs to the ParB family.</text>
</comment>
<evidence type="ECO:0000256" key="2">
    <source>
        <dbReference type="ARBA" id="ARBA00022829"/>
    </source>
</evidence>
<dbReference type="InterPro" id="IPR003115">
    <property type="entry name" value="ParB_N"/>
</dbReference>
<dbReference type="InterPro" id="IPR041468">
    <property type="entry name" value="HTH_ParB/Spo0J"/>
</dbReference>
<dbReference type="AlphaFoldDB" id="A0A517SDU3"/>
<name>A0A517SDU3_9PLAN</name>
<dbReference type="GO" id="GO:0007059">
    <property type="term" value="P:chromosome segregation"/>
    <property type="evidence" value="ECO:0007669"/>
    <property type="project" value="UniProtKB-KW"/>
</dbReference>
<dbReference type="InterPro" id="IPR004437">
    <property type="entry name" value="ParB/RepB/Spo0J"/>
</dbReference>
<dbReference type="SUPFAM" id="SSF110849">
    <property type="entry name" value="ParB/Sulfiredoxin"/>
    <property type="match status" value="1"/>
</dbReference>
<gene>
    <name evidence="4" type="primary">spo0C_2</name>
    <name evidence="4" type="ORF">Pan44_23090</name>
</gene>
<protein>
    <submittedName>
        <fullName evidence="4">Chromosome-partitioning protein Spo0J</fullName>
    </submittedName>
</protein>
<dbReference type="Pfam" id="PF02195">
    <property type="entry name" value="ParB_N"/>
    <property type="match status" value="1"/>
</dbReference>
<evidence type="ECO:0000313" key="4">
    <source>
        <dbReference type="EMBL" id="QDT54281.1"/>
    </source>
</evidence>
<dbReference type="GO" id="GO:0005694">
    <property type="term" value="C:chromosome"/>
    <property type="evidence" value="ECO:0007669"/>
    <property type="project" value="TreeGrafter"/>
</dbReference>
<dbReference type="Proteomes" id="UP000315700">
    <property type="component" value="Chromosome"/>
</dbReference>
<feature type="domain" description="ParB-like N-terminal" evidence="3">
    <location>
        <begin position="4"/>
        <end position="93"/>
    </location>
</feature>
<accession>A0A517SDU3</accession>
<dbReference type="InterPro" id="IPR036086">
    <property type="entry name" value="ParB/Sulfiredoxin_sf"/>
</dbReference>
<evidence type="ECO:0000256" key="1">
    <source>
        <dbReference type="ARBA" id="ARBA00006295"/>
    </source>
</evidence>
<proteinExistence type="inferred from homology"/>
<dbReference type="RefSeq" id="WP_197454018.1">
    <property type="nucleotide sequence ID" value="NZ_CP036271.1"/>
</dbReference>
<dbReference type="PANTHER" id="PTHR33375:SF1">
    <property type="entry name" value="CHROMOSOME-PARTITIONING PROTEIN PARB-RELATED"/>
    <property type="match status" value="1"/>
</dbReference>
<dbReference type="SUPFAM" id="SSF109709">
    <property type="entry name" value="KorB DNA-binding domain-like"/>
    <property type="match status" value="1"/>
</dbReference>